<dbReference type="RefSeq" id="WP_269421921.1">
    <property type="nucleotide sequence ID" value="NZ_JAPWGY010000001.1"/>
</dbReference>
<comment type="caution">
    <text evidence="1">The sequence shown here is derived from an EMBL/GenBank/DDBJ whole genome shotgun (WGS) entry which is preliminary data.</text>
</comment>
<organism evidence="1 2">
    <name type="scientific">Kiloniella laminariae</name>
    <dbReference type="NCBI Taxonomy" id="454162"/>
    <lineage>
        <taxon>Bacteria</taxon>
        <taxon>Pseudomonadati</taxon>
        <taxon>Pseudomonadota</taxon>
        <taxon>Alphaproteobacteria</taxon>
        <taxon>Rhodospirillales</taxon>
        <taxon>Kiloniellaceae</taxon>
        <taxon>Kiloniella</taxon>
    </lineage>
</organism>
<sequence>MPEIYLNQETTINHPDIVEFLRLCDQVRGQGYMTIPLIQNRPFLSYWPTLILNRWDAEKQDFFYSYWGSGLAAVYGMDLSWKYIKRGEFPQTENIFWQAHHDVMTQLKPVYLATSIHWLNKDFQQLNAVILPLERNGTVSETLAYVSFDQKGS</sequence>
<gene>
    <name evidence="1" type="ORF">O4H49_02965</name>
</gene>
<keyword evidence="2" id="KW-1185">Reference proteome</keyword>
<evidence type="ECO:0000313" key="2">
    <source>
        <dbReference type="Proteomes" id="UP001069802"/>
    </source>
</evidence>
<proteinExistence type="predicted"/>
<accession>A0ABT4LF52</accession>
<dbReference type="EMBL" id="JAPWGY010000001">
    <property type="protein sequence ID" value="MCZ4279724.1"/>
    <property type="molecule type" value="Genomic_DNA"/>
</dbReference>
<reference evidence="1" key="1">
    <citation type="submission" date="2022-12" db="EMBL/GenBank/DDBJ databases">
        <title>Bacterial isolates from different developmental stages of Nematostella vectensis.</title>
        <authorList>
            <person name="Fraune S."/>
        </authorList>
    </citation>
    <scope>NUCLEOTIDE SEQUENCE</scope>
    <source>
        <strain evidence="1">G21630-S1</strain>
    </source>
</reference>
<dbReference type="Proteomes" id="UP001069802">
    <property type="component" value="Unassembled WGS sequence"/>
</dbReference>
<protein>
    <submittedName>
        <fullName evidence="1">Uncharacterized protein</fullName>
    </submittedName>
</protein>
<name>A0ABT4LF52_9PROT</name>
<evidence type="ECO:0000313" key="1">
    <source>
        <dbReference type="EMBL" id="MCZ4279724.1"/>
    </source>
</evidence>